<feature type="transmembrane region" description="Helical" evidence="1">
    <location>
        <begin position="170"/>
        <end position="198"/>
    </location>
</feature>
<evidence type="ECO:0000313" key="2">
    <source>
        <dbReference type="EMBL" id="PWB94432.1"/>
    </source>
</evidence>
<keyword evidence="3" id="KW-1185">Reference proteome</keyword>
<dbReference type="AlphaFoldDB" id="A0A2U1SS29"/>
<dbReference type="OrthoDB" id="184009at2"/>
<dbReference type="Pfam" id="PF12040">
    <property type="entry name" value="DUF3526"/>
    <property type="match status" value="1"/>
</dbReference>
<organism evidence="2 3">
    <name type="scientific">Methylosinus sporium</name>
    <dbReference type="NCBI Taxonomy" id="428"/>
    <lineage>
        <taxon>Bacteria</taxon>
        <taxon>Pseudomonadati</taxon>
        <taxon>Pseudomonadota</taxon>
        <taxon>Alphaproteobacteria</taxon>
        <taxon>Hyphomicrobiales</taxon>
        <taxon>Methylocystaceae</taxon>
        <taxon>Methylosinus</taxon>
    </lineage>
</organism>
<accession>A0A2U1SS29</accession>
<evidence type="ECO:0000313" key="3">
    <source>
        <dbReference type="Proteomes" id="UP000245137"/>
    </source>
</evidence>
<name>A0A2U1SS29_METSR</name>
<gene>
    <name evidence="2" type="ORF">C5689_07880</name>
</gene>
<evidence type="ECO:0000256" key="1">
    <source>
        <dbReference type="SAM" id="Phobius"/>
    </source>
</evidence>
<keyword evidence="1" id="KW-1133">Transmembrane helix</keyword>
<dbReference type="EMBL" id="PUIV01000008">
    <property type="protein sequence ID" value="PWB94432.1"/>
    <property type="molecule type" value="Genomic_DNA"/>
</dbReference>
<protein>
    <submittedName>
        <fullName evidence="2">ABC transporter permease</fullName>
    </submittedName>
</protein>
<feature type="transmembrane region" description="Helical" evidence="1">
    <location>
        <begin position="130"/>
        <end position="150"/>
    </location>
</feature>
<dbReference type="GO" id="GO:0140359">
    <property type="term" value="F:ABC-type transporter activity"/>
    <property type="evidence" value="ECO:0007669"/>
    <property type="project" value="InterPro"/>
</dbReference>
<reference evidence="2 3" key="1">
    <citation type="journal article" date="2018" name="Appl. Microbiol. Biotechnol.">
        <title>Co-cultivation of the strictly anaerobic methanogen Methanosarcina barkeri with aerobic methanotrophs in an oxygen-limited membrane bioreactor.</title>
        <authorList>
            <person name="In 't Zandt M.H."/>
            <person name="van den Bosch T.J.M."/>
            <person name="Rijkers R."/>
            <person name="van Kessel M.A.H.J."/>
            <person name="Jetten M.S.M."/>
            <person name="Welte C.U."/>
        </authorList>
    </citation>
    <scope>NUCLEOTIDE SEQUENCE [LARGE SCALE GENOMIC DNA]</scope>
    <source>
        <strain evidence="2 3">DSM 17706</strain>
    </source>
</reference>
<keyword evidence="1" id="KW-0812">Transmembrane</keyword>
<comment type="caution">
    <text evidence="2">The sequence shown here is derived from an EMBL/GenBank/DDBJ whole genome shotgun (WGS) entry which is preliminary data.</text>
</comment>
<feature type="transmembrane region" description="Helical" evidence="1">
    <location>
        <begin position="19"/>
        <end position="38"/>
    </location>
</feature>
<feature type="transmembrane region" description="Helical" evidence="1">
    <location>
        <begin position="433"/>
        <end position="451"/>
    </location>
</feature>
<dbReference type="GO" id="GO:0005886">
    <property type="term" value="C:plasma membrane"/>
    <property type="evidence" value="ECO:0007669"/>
    <property type="project" value="UniProtKB-SubCell"/>
</dbReference>
<dbReference type="PANTHER" id="PTHR43471:SF1">
    <property type="entry name" value="ABC TRANSPORTER PERMEASE PROTEIN NOSY-RELATED"/>
    <property type="match status" value="1"/>
</dbReference>
<dbReference type="InterPro" id="IPR021913">
    <property type="entry name" value="DUF3526"/>
</dbReference>
<feature type="transmembrane region" description="Helical" evidence="1">
    <location>
        <begin position="240"/>
        <end position="260"/>
    </location>
</feature>
<dbReference type="PANTHER" id="PTHR43471">
    <property type="entry name" value="ABC TRANSPORTER PERMEASE"/>
    <property type="match status" value="1"/>
</dbReference>
<dbReference type="RefSeq" id="WP_108916729.1">
    <property type="nucleotide sequence ID" value="NZ_BGJY01000008.1"/>
</dbReference>
<sequence>MIAVVAKRDFIGFVRDGRFSWVGGLALVLLLSSIAVGWRHHSELAQERRAAQLEGYETWVAQGRKNPHSAAHLGMFVFKPETTLALFDPGLEPYVGATVWLEAHEQSDLKFRPARDATGLRRFGDLSAAFVLQMIGPLVVLLIGFDAFAGEREQGTLRQLSSLGVPPHRLLWGKATAVAAGVATLLVPTVVLLLAAVFASGDLGDSLARLAWLLLGYCLYLGTFLFSTLAVSAAAPNSRVALIVLLAAWIVATVVIPRAASELSRIQYPTPTAFAFDSAVADGLEHARRQALEENFHVKRSQDVPIEETGRALQIDDHAAYLVFDKHYGALWDVFARQQRAQETIGLLSPLVALRGLSTGMAGTDLAHQRDFAAAAERHRRLIQDMMSDDRIVHAGAEGYNYQADAELWRKVPPFDYASPPSGWALARCWPNLVVLAAGFVLSLLSAVASVRRLRPL</sequence>
<keyword evidence="1" id="KW-0472">Membrane</keyword>
<feature type="transmembrane region" description="Helical" evidence="1">
    <location>
        <begin position="210"/>
        <end position="234"/>
    </location>
</feature>
<proteinExistence type="predicted"/>
<dbReference type="Proteomes" id="UP000245137">
    <property type="component" value="Unassembled WGS sequence"/>
</dbReference>